<keyword evidence="5" id="KW-1185">Reference proteome</keyword>
<evidence type="ECO:0000256" key="1">
    <source>
        <dbReference type="SAM" id="MobiDB-lite"/>
    </source>
</evidence>
<protein>
    <recommendedName>
        <fullName evidence="3">DUF6534 domain-containing protein</fullName>
    </recommendedName>
</protein>
<feature type="region of interest" description="Disordered" evidence="1">
    <location>
        <begin position="479"/>
        <end position="498"/>
    </location>
</feature>
<feature type="domain" description="DUF6534" evidence="3">
    <location>
        <begin position="347"/>
        <end position="434"/>
    </location>
</feature>
<keyword evidence="2" id="KW-1133">Transmembrane helix</keyword>
<keyword evidence="2" id="KW-0812">Transmembrane</keyword>
<dbReference type="InterPro" id="IPR045339">
    <property type="entry name" value="DUF6534"/>
</dbReference>
<evidence type="ECO:0000256" key="2">
    <source>
        <dbReference type="SAM" id="Phobius"/>
    </source>
</evidence>
<evidence type="ECO:0000313" key="5">
    <source>
        <dbReference type="Proteomes" id="UP000815677"/>
    </source>
</evidence>
<feature type="transmembrane region" description="Helical" evidence="2">
    <location>
        <begin position="300"/>
        <end position="324"/>
    </location>
</feature>
<dbReference type="PANTHER" id="PTHR40465">
    <property type="entry name" value="CHROMOSOME 1, WHOLE GENOME SHOTGUN SEQUENCE"/>
    <property type="match status" value="1"/>
</dbReference>
<accession>A0ABQ0MCR8</accession>
<feature type="transmembrane region" description="Helical" evidence="2">
    <location>
        <begin position="375"/>
        <end position="402"/>
    </location>
</feature>
<dbReference type="PANTHER" id="PTHR40465:SF1">
    <property type="entry name" value="DUF6534 DOMAIN-CONTAINING PROTEIN"/>
    <property type="match status" value="1"/>
</dbReference>
<feature type="region of interest" description="Disordered" evidence="1">
    <location>
        <begin position="37"/>
        <end position="57"/>
    </location>
</feature>
<dbReference type="Proteomes" id="UP000815677">
    <property type="component" value="Unassembled WGS sequence"/>
</dbReference>
<evidence type="ECO:0000313" key="4">
    <source>
        <dbReference type="EMBL" id="GAT61032.1"/>
    </source>
</evidence>
<proteinExistence type="predicted"/>
<name>A0ABQ0MCR8_MYCCL</name>
<evidence type="ECO:0000259" key="3">
    <source>
        <dbReference type="Pfam" id="PF20152"/>
    </source>
</evidence>
<reference evidence="4" key="1">
    <citation type="submission" date="2014-09" db="EMBL/GenBank/DDBJ databases">
        <title>Genome sequence of the luminous mushroom Mycena chlorophos for searching fungal bioluminescence genes.</title>
        <authorList>
            <person name="Tanaka Y."/>
            <person name="Kasuga D."/>
            <person name="Oba Y."/>
            <person name="Hase S."/>
            <person name="Sato K."/>
            <person name="Oba Y."/>
            <person name="Sakakibara Y."/>
        </authorList>
    </citation>
    <scope>NUCLEOTIDE SEQUENCE</scope>
</reference>
<feature type="transmembrane region" description="Helical" evidence="2">
    <location>
        <begin position="344"/>
        <end position="363"/>
    </location>
</feature>
<feature type="compositionally biased region" description="Polar residues" evidence="1">
    <location>
        <begin position="482"/>
        <end position="492"/>
    </location>
</feature>
<feature type="transmembrane region" description="Helical" evidence="2">
    <location>
        <begin position="266"/>
        <end position="288"/>
    </location>
</feature>
<keyword evidence="2" id="KW-0472">Membrane</keyword>
<dbReference type="Pfam" id="PF20152">
    <property type="entry name" value="DUF6534"/>
    <property type="match status" value="1"/>
</dbReference>
<dbReference type="EMBL" id="DF849972">
    <property type="protein sequence ID" value="GAT61032.1"/>
    <property type="molecule type" value="Genomic_DNA"/>
</dbReference>
<feature type="transmembrane region" description="Helical" evidence="2">
    <location>
        <begin position="408"/>
        <end position="429"/>
    </location>
</feature>
<organism evidence="4 5">
    <name type="scientific">Mycena chlorophos</name>
    <name type="common">Agaric fungus</name>
    <name type="synonym">Agaricus chlorophos</name>
    <dbReference type="NCBI Taxonomy" id="658473"/>
    <lineage>
        <taxon>Eukaryota</taxon>
        <taxon>Fungi</taxon>
        <taxon>Dikarya</taxon>
        <taxon>Basidiomycota</taxon>
        <taxon>Agaricomycotina</taxon>
        <taxon>Agaricomycetes</taxon>
        <taxon>Agaricomycetidae</taxon>
        <taxon>Agaricales</taxon>
        <taxon>Marasmiineae</taxon>
        <taxon>Mycenaceae</taxon>
        <taxon>Mycena</taxon>
    </lineage>
</organism>
<gene>
    <name evidence="4" type="ORF">MCHLO_17101</name>
</gene>
<feature type="transmembrane region" description="Helical" evidence="2">
    <location>
        <begin position="231"/>
        <end position="254"/>
    </location>
</feature>
<sequence>MGAVCKAFRSPSSGNAVMAAENLTPVTRSTRRIAATEASRQAQLGPFAAGGDDRSSAPRFTAASPFNREVARRPNAQAAYVRLQIFRQSRTLKADASRPARVAIFGRTAKKPQARKTRFSCSLLQISALHVNAAHARRTQNTHGFKPSLRRKVDLNPRLPVSDQPPSHPSHPSSVEHYLPFTMVASTFADTFGIWLIAQFFQAILYGMGILQAYLYFFWYPKDGWWTKGTVITIVVLETVQTGTFFGATYKFFITDFGNLEQLADFPWQALAQLLTLYASTFVAQCYFAHCIYQLHKRQIWYAGMVFILSLVGFGGGVAQIVLAVRIQTFSQLPSTSGASNTQAALSLAADIAITVGLCWRLHETRTGIQSTNKLLNFLIMTAINRGVLTMITALLNMVLFLTQPGTFYFMVMILISGKFYMNSMLAMLNTRQHAHSIGAVAVNTTVDHISMPNFNSRNGNEALNVNISVAREMHNEHPYAYSSNPSRSGSVNDKVAF</sequence>
<feature type="transmembrane region" description="Helical" evidence="2">
    <location>
        <begin position="192"/>
        <end position="219"/>
    </location>
</feature>